<evidence type="ECO:0000256" key="2">
    <source>
        <dbReference type="ARBA" id="ARBA00022840"/>
    </source>
</evidence>
<dbReference type="PROSITE" id="PS50011">
    <property type="entry name" value="PROTEIN_KINASE_DOM"/>
    <property type="match status" value="1"/>
</dbReference>
<dbReference type="Pfam" id="PF13374">
    <property type="entry name" value="TPR_10"/>
    <property type="match status" value="3"/>
</dbReference>
<keyword evidence="5" id="KW-0723">Serine/threonine-protein kinase</keyword>
<dbReference type="SMART" id="SM00220">
    <property type="entry name" value="S_TKc"/>
    <property type="match status" value="1"/>
</dbReference>
<evidence type="ECO:0000259" key="4">
    <source>
        <dbReference type="PROSITE" id="PS50011"/>
    </source>
</evidence>
<dbReference type="Gene3D" id="3.30.200.20">
    <property type="entry name" value="Phosphorylase Kinase, domain 1"/>
    <property type="match status" value="1"/>
</dbReference>
<dbReference type="PANTHER" id="PTHR46082">
    <property type="entry name" value="ATP/GTP-BINDING PROTEIN-RELATED"/>
    <property type="match status" value="1"/>
</dbReference>
<accession>A0A8A4TJD7</accession>
<dbReference type="InterPro" id="IPR053137">
    <property type="entry name" value="NLR-like"/>
</dbReference>
<dbReference type="PROSITE" id="PS00107">
    <property type="entry name" value="PROTEIN_KINASE_ATP"/>
    <property type="match status" value="1"/>
</dbReference>
<dbReference type="InterPro" id="IPR008271">
    <property type="entry name" value="Ser/Thr_kinase_AS"/>
</dbReference>
<feature type="domain" description="Protein kinase" evidence="4">
    <location>
        <begin position="81"/>
        <end position="372"/>
    </location>
</feature>
<dbReference type="EMBL" id="CP071793">
    <property type="protein sequence ID" value="QTD49314.1"/>
    <property type="molecule type" value="Genomic_DNA"/>
</dbReference>
<dbReference type="InterPro" id="IPR011990">
    <property type="entry name" value="TPR-like_helical_dom_sf"/>
</dbReference>
<dbReference type="Pfam" id="PF13424">
    <property type="entry name" value="TPR_12"/>
    <property type="match status" value="2"/>
</dbReference>
<organism evidence="5 6">
    <name type="scientific">Sulfidibacter corallicola</name>
    <dbReference type="NCBI Taxonomy" id="2818388"/>
    <lineage>
        <taxon>Bacteria</taxon>
        <taxon>Pseudomonadati</taxon>
        <taxon>Acidobacteriota</taxon>
        <taxon>Holophagae</taxon>
        <taxon>Acanthopleuribacterales</taxon>
        <taxon>Acanthopleuribacteraceae</taxon>
        <taxon>Sulfidibacter</taxon>
    </lineage>
</organism>
<dbReference type="InterPro" id="IPR011009">
    <property type="entry name" value="Kinase-like_dom_sf"/>
</dbReference>
<dbReference type="CDD" id="cd14014">
    <property type="entry name" value="STKc_PknB_like"/>
    <property type="match status" value="1"/>
</dbReference>
<dbReference type="PANTHER" id="PTHR46082:SF6">
    <property type="entry name" value="AAA+ ATPASE DOMAIN-CONTAINING PROTEIN-RELATED"/>
    <property type="match status" value="1"/>
</dbReference>
<protein>
    <submittedName>
        <fullName evidence="5">Serine/threonine protein kinase</fullName>
    </submittedName>
</protein>
<dbReference type="RefSeq" id="WP_237378951.1">
    <property type="nucleotide sequence ID" value="NZ_CP071793.1"/>
</dbReference>
<evidence type="ECO:0000256" key="3">
    <source>
        <dbReference type="PROSITE-ProRule" id="PRU10141"/>
    </source>
</evidence>
<dbReference type="InterPro" id="IPR000719">
    <property type="entry name" value="Prot_kinase_dom"/>
</dbReference>
<dbReference type="KEGG" id="scor:J3U87_27325"/>
<proteinExistence type="predicted"/>
<dbReference type="SUPFAM" id="SSF48452">
    <property type="entry name" value="TPR-like"/>
    <property type="match status" value="3"/>
</dbReference>
<name>A0A8A4TJD7_SULCO</name>
<gene>
    <name evidence="5" type="ORF">J3U87_27325</name>
</gene>
<keyword evidence="5" id="KW-0808">Transferase</keyword>
<evidence type="ECO:0000313" key="6">
    <source>
        <dbReference type="Proteomes" id="UP000663929"/>
    </source>
</evidence>
<dbReference type="GO" id="GO:0004674">
    <property type="term" value="F:protein serine/threonine kinase activity"/>
    <property type="evidence" value="ECO:0007669"/>
    <property type="project" value="UniProtKB-KW"/>
</dbReference>
<dbReference type="Gene3D" id="1.10.510.10">
    <property type="entry name" value="Transferase(Phosphotransferase) domain 1"/>
    <property type="match status" value="1"/>
</dbReference>
<dbReference type="InterPro" id="IPR017441">
    <property type="entry name" value="Protein_kinase_ATP_BS"/>
</dbReference>
<reference evidence="5" key="1">
    <citation type="submission" date="2021-03" db="EMBL/GenBank/DDBJ databases">
        <title>Acanthopleuribacteraceae sp. M133.</title>
        <authorList>
            <person name="Wang G."/>
        </authorList>
    </citation>
    <scope>NUCLEOTIDE SEQUENCE</scope>
    <source>
        <strain evidence="5">M133</strain>
    </source>
</reference>
<dbReference type="AlphaFoldDB" id="A0A8A4TJD7"/>
<dbReference type="Pfam" id="PF00069">
    <property type="entry name" value="Pkinase"/>
    <property type="match status" value="1"/>
</dbReference>
<dbReference type="GO" id="GO:0005524">
    <property type="term" value="F:ATP binding"/>
    <property type="evidence" value="ECO:0007669"/>
    <property type="project" value="UniProtKB-UniRule"/>
</dbReference>
<keyword evidence="5" id="KW-0418">Kinase</keyword>
<evidence type="ECO:0000313" key="5">
    <source>
        <dbReference type="EMBL" id="QTD49314.1"/>
    </source>
</evidence>
<dbReference type="Gene3D" id="1.25.40.10">
    <property type="entry name" value="Tetratricopeptide repeat domain"/>
    <property type="match status" value="3"/>
</dbReference>
<keyword evidence="6" id="KW-1185">Reference proteome</keyword>
<dbReference type="SUPFAM" id="SSF56112">
    <property type="entry name" value="Protein kinase-like (PK-like)"/>
    <property type="match status" value="1"/>
</dbReference>
<feature type="binding site" evidence="3">
    <location>
        <position position="110"/>
    </location>
    <ligand>
        <name>ATP</name>
        <dbReference type="ChEBI" id="CHEBI:30616"/>
    </ligand>
</feature>
<dbReference type="PROSITE" id="PS00108">
    <property type="entry name" value="PROTEIN_KINASE_ST"/>
    <property type="match status" value="1"/>
</dbReference>
<dbReference type="Proteomes" id="UP000663929">
    <property type="component" value="Chromosome"/>
</dbReference>
<sequence length="918" mass="99804">MDLEVPGTRAFAIYNHALDLDGEDREAYLAEACAGNGALAEWVRSILVAATEQGASLEEMIGHEASSFLEEVVPGAVIGGYRVLARLGEGGMGSVFLAEQEAPRRQVALKLIRPERVSPASILRFRHEQQVLAELHHPCIATLFGCGAAPSGAPFFAMEFIRGEHLGAWCDRRCLTPTDRIRLFLEICKTVQFAHDKGVIHRDLKPSNILITEIDGKPGPKVIDFGIARFEAGPEGAEAGAEPANPVRSRTGAVVGTRAYMSPEQARGLPADTRSDVYSLGVILAELLAGRPAAHDERAKDEAAVPLEGLLLARLAGADTSARAAQRGQTSVSLRKLLAGDVRWIVAKALAADPEARYPSVWALASDLTRYLEGRPLWAAPPDRLYQAKKFIRRNRLQVGVAGSFVLLLLAGIVGAASGWKRAGAEAAHVKHTVRMLQEFLASPSPLEAGPDVKVRDLLTTFEARIGDDFEGRAETKAALNHVFAATYLGLGLFREAESHGRTALAIRRELFPPAHPDRIATRLVMIEIATELARHEEANALARENLAACERAFGAGDLRTLDALEALAEAEFKMGRIEGVAEKHRRVLAGRRARLGDRHEQTLRSLNNLAATISSLNRLAEAHALQEEVVAGCRVVFGEDHPRTLTAMNVLGFIRIRQGRHADAEPLFRELLARRDRVLGPDHPDTVTSLHGLAGALRGSRNFTDAEPVFRRVVATRERVLGADHEKTLEAMINHAGILGRLQCYEEAHALFDEARERSLVAMGEGNAMAVRVLGFQARVFGAQGRHEDAIRLFREVRARELEQVAGVENRNTLTLLGNLCTVLEKAGREAEARVGLTAFLAGRRTLLGADHPATLYAMERLGRFLAAHGEQAEARTLIEACLDGRSKVLGADDPLTKRARQLLDSMESNDSALEAG</sequence>
<evidence type="ECO:0000256" key="1">
    <source>
        <dbReference type="ARBA" id="ARBA00022741"/>
    </source>
</evidence>
<keyword evidence="2 3" id="KW-0067">ATP-binding</keyword>
<keyword evidence="1 3" id="KW-0547">Nucleotide-binding</keyword>